<comment type="caution">
    <text evidence="1">The sequence shown here is derived from an EMBL/GenBank/DDBJ whole genome shotgun (WGS) entry which is preliminary data.</text>
</comment>
<gene>
    <name evidence="1" type="ORF">AFUS01_LOCUS33031</name>
</gene>
<organism evidence="1 2">
    <name type="scientific">Allacma fusca</name>
    <dbReference type="NCBI Taxonomy" id="39272"/>
    <lineage>
        <taxon>Eukaryota</taxon>
        <taxon>Metazoa</taxon>
        <taxon>Ecdysozoa</taxon>
        <taxon>Arthropoda</taxon>
        <taxon>Hexapoda</taxon>
        <taxon>Collembola</taxon>
        <taxon>Symphypleona</taxon>
        <taxon>Sminthuridae</taxon>
        <taxon>Allacma</taxon>
    </lineage>
</organism>
<reference evidence="1" key="1">
    <citation type="submission" date="2021-06" db="EMBL/GenBank/DDBJ databases">
        <authorList>
            <person name="Hodson N. C."/>
            <person name="Mongue J. A."/>
            <person name="Jaron S. K."/>
        </authorList>
    </citation>
    <scope>NUCLEOTIDE SEQUENCE</scope>
</reference>
<dbReference type="AlphaFoldDB" id="A0A8J2PGV0"/>
<proteinExistence type="predicted"/>
<sequence>RFPAVEENTTRRFRCVTFWSHLPQEYYPVCPTVLVTNDLAGASAIMARLLIPC</sequence>
<accession>A0A8J2PGV0</accession>
<evidence type="ECO:0000313" key="2">
    <source>
        <dbReference type="Proteomes" id="UP000708208"/>
    </source>
</evidence>
<feature type="non-terminal residue" evidence="1">
    <location>
        <position position="1"/>
    </location>
</feature>
<dbReference type="EMBL" id="CAJVCH010527419">
    <property type="protein sequence ID" value="CAG7822778.1"/>
    <property type="molecule type" value="Genomic_DNA"/>
</dbReference>
<keyword evidence="2" id="KW-1185">Reference proteome</keyword>
<evidence type="ECO:0000313" key="1">
    <source>
        <dbReference type="EMBL" id="CAG7822778.1"/>
    </source>
</evidence>
<protein>
    <submittedName>
        <fullName evidence="1">Uncharacterized protein</fullName>
    </submittedName>
</protein>
<name>A0A8J2PGV0_9HEXA</name>
<dbReference type="Proteomes" id="UP000708208">
    <property type="component" value="Unassembled WGS sequence"/>
</dbReference>